<evidence type="ECO:0000313" key="2">
    <source>
        <dbReference type="Proteomes" id="UP000317410"/>
    </source>
</evidence>
<accession>A0A4Y4B7T1</accession>
<proteinExistence type="predicted"/>
<evidence type="ECO:0000313" key="1">
    <source>
        <dbReference type="EMBL" id="GEC75522.1"/>
    </source>
</evidence>
<reference evidence="1 2" key="1">
    <citation type="submission" date="2019-06" db="EMBL/GenBank/DDBJ databases">
        <title>Whole genome shotgun sequence of Microbacterium liquefaciens NBRC 15037.</title>
        <authorList>
            <person name="Hosoyama A."/>
            <person name="Uohara A."/>
            <person name="Ohji S."/>
            <person name="Ichikawa N."/>
        </authorList>
    </citation>
    <scope>NUCLEOTIDE SEQUENCE [LARGE SCALE GENOMIC DNA]</scope>
    <source>
        <strain evidence="1 2">NBRC 15037</strain>
    </source>
</reference>
<dbReference type="Proteomes" id="UP000317410">
    <property type="component" value="Unassembled WGS sequence"/>
</dbReference>
<organism evidence="1 2">
    <name type="scientific">Microbacterium maritypicum</name>
    <name type="common">Microbacterium liquefaciens</name>
    <dbReference type="NCBI Taxonomy" id="33918"/>
    <lineage>
        <taxon>Bacteria</taxon>
        <taxon>Bacillati</taxon>
        <taxon>Actinomycetota</taxon>
        <taxon>Actinomycetes</taxon>
        <taxon>Micrococcales</taxon>
        <taxon>Microbacteriaceae</taxon>
        <taxon>Microbacterium</taxon>
    </lineage>
</organism>
<name>A0A4Y4B7T1_MICMQ</name>
<dbReference type="AlphaFoldDB" id="A0A4Y4B7T1"/>
<sequence length="53" mass="5790">MAGAPTVLKASREWASAADRRTGRDVAISHKTVAQRIGYAESTVKRVMRFLTA</sequence>
<dbReference type="EMBL" id="BJNQ01000009">
    <property type="protein sequence ID" value="GEC75522.1"/>
    <property type="molecule type" value="Genomic_DNA"/>
</dbReference>
<comment type="caution">
    <text evidence="1">The sequence shown here is derived from an EMBL/GenBank/DDBJ whole genome shotgun (WGS) entry which is preliminary data.</text>
</comment>
<gene>
    <name evidence="1" type="ORF">MLI01_16670</name>
</gene>
<protein>
    <submittedName>
        <fullName evidence="1">Uncharacterized protein</fullName>
    </submittedName>
</protein>
<dbReference type="RefSeq" id="WP_167497405.1">
    <property type="nucleotide sequence ID" value="NZ_BJNQ01000009.1"/>
</dbReference>